<comment type="caution">
    <text evidence="15">The sequence shown here is derived from an EMBL/GenBank/DDBJ whole genome shotgun (WGS) entry which is preliminary data.</text>
</comment>
<dbReference type="Gene3D" id="3.30.70.890">
    <property type="entry name" value="GHMP kinase, C-terminal domain"/>
    <property type="match status" value="1"/>
</dbReference>
<evidence type="ECO:0000256" key="4">
    <source>
        <dbReference type="ARBA" id="ARBA00022723"/>
    </source>
</evidence>
<keyword evidence="16" id="KW-1185">Reference proteome</keyword>
<evidence type="ECO:0000256" key="9">
    <source>
        <dbReference type="ARBA" id="ARBA00023144"/>
    </source>
</evidence>
<dbReference type="PROSITE" id="PS00627">
    <property type="entry name" value="GHMP_KINASES_ATP"/>
    <property type="match status" value="1"/>
</dbReference>
<dbReference type="EMBL" id="PHUF01000007">
    <property type="protein sequence ID" value="PKB13473.1"/>
    <property type="molecule type" value="Genomic_DNA"/>
</dbReference>
<keyword evidence="8" id="KW-0460">Magnesium</keyword>
<dbReference type="PIRSF" id="PIRSF000530">
    <property type="entry name" value="Galactokinase"/>
    <property type="match status" value="1"/>
</dbReference>
<dbReference type="GO" id="GO:0006012">
    <property type="term" value="P:galactose metabolic process"/>
    <property type="evidence" value="ECO:0007669"/>
    <property type="project" value="UniProtKB-UniRule"/>
</dbReference>
<evidence type="ECO:0000256" key="1">
    <source>
        <dbReference type="ARBA" id="ARBA00006566"/>
    </source>
</evidence>
<keyword evidence="4" id="KW-0479">Metal-binding</keyword>
<dbReference type="InterPro" id="IPR013750">
    <property type="entry name" value="GHMP_kinase_C_dom"/>
</dbReference>
<dbReference type="Pfam" id="PF08544">
    <property type="entry name" value="GHMP_kinases_C"/>
    <property type="match status" value="1"/>
</dbReference>
<feature type="domain" description="GHMP kinase C-terminal" evidence="13">
    <location>
        <begin position="272"/>
        <end position="353"/>
    </location>
</feature>
<keyword evidence="10" id="KW-0119">Carbohydrate metabolism</keyword>
<dbReference type="PANTHER" id="PTHR10457">
    <property type="entry name" value="MEVALONATE KINASE/GALACTOKINASE"/>
    <property type="match status" value="1"/>
</dbReference>
<organism evidence="15 16">
    <name type="scientific">Novosphingobium kunmingense</name>
    <dbReference type="NCBI Taxonomy" id="1211806"/>
    <lineage>
        <taxon>Bacteria</taxon>
        <taxon>Pseudomonadati</taxon>
        <taxon>Pseudomonadota</taxon>
        <taxon>Alphaproteobacteria</taxon>
        <taxon>Sphingomonadales</taxon>
        <taxon>Sphingomonadaceae</taxon>
        <taxon>Novosphingobium</taxon>
    </lineage>
</organism>
<dbReference type="AlphaFoldDB" id="A0A2N0H3F7"/>
<evidence type="ECO:0000256" key="3">
    <source>
        <dbReference type="ARBA" id="ARBA00022679"/>
    </source>
</evidence>
<dbReference type="FunFam" id="3.30.230.10:FF:000017">
    <property type="entry name" value="Galactokinase"/>
    <property type="match status" value="1"/>
</dbReference>
<evidence type="ECO:0000313" key="15">
    <source>
        <dbReference type="EMBL" id="PKB13473.1"/>
    </source>
</evidence>
<evidence type="ECO:0000256" key="10">
    <source>
        <dbReference type="ARBA" id="ARBA00023277"/>
    </source>
</evidence>
<dbReference type="PANTHER" id="PTHR10457:SF7">
    <property type="entry name" value="GALACTOKINASE-RELATED"/>
    <property type="match status" value="1"/>
</dbReference>
<dbReference type="InterPro" id="IPR019741">
    <property type="entry name" value="Galactokinase_CS"/>
</dbReference>
<dbReference type="InterPro" id="IPR006206">
    <property type="entry name" value="Mevalonate/galactokinase"/>
</dbReference>
<dbReference type="InterPro" id="IPR006203">
    <property type="entry name" value="GHMP_knse_ATP-bd_CS"/>
</dbReference>
<dbReference type="Proteomes" id="UP000232587">
    <property type="component" value="Unassembled WGS sequence"/>
</dbReference>
<evidence type="ECO:0000256" key="5">
    <source>
        <dbReference type="ARBA" id="ARBA00022741"/>
    </source>
</evidence>
<dbReference type="PRINTS" id="PR00473">
    <property type="entry name" value="GALCTOKINASE"/>
</dbReference>
<dbReference type="InterPro" id="IPR020568">
    <property type="entry name" value="Ribosomal_Su5_D2-typ_SF"/>
</dbReference>
<dbReference type="InterPro" id="IPR000705">
    <property type="entry name" value="Galactokinase"/>
</dbReference>
<dbReference type="SUPFAM" id="SSF54211">
    <property type="entry name" value="Ribosomal protein S5 domain 2-like"/>
    <property type="match status" value="1"/>
</dbReference>
<feature type="domain" description="GHMP kinase N-terminal" evidence="12">
    <location>
        <begin position="99"/>
        <end position="176"/>
    </location>
</feature>
<sequence>MSLIERTRTGFSKAYGHSPSGVAFAPGRVNLIGEHVDYNDGLVLPMPIAAGTAVAWSLTDDADVEALALDYGLARDRFDPKTAEKPALPGWQSYVRGMAQLSGHAGVKLAIAGSIPRGSGLSSSASLCVAVGQALAAARGPSACDPLQIARAAQHVEHRWAGVNCGIMDQMAIAAGQPGAALLLDCRSLETRRIDLPEDWDVMIVQSGVVRGLVEGHYNARRRDCEAAAAALGVASLRDADAAMVGAADLDPVVRRRAIHVVEEIARVRTAVDAIEARDLTGLGATLRASHASLRDLFAVSVPAVDTLVDQLNKAIGQDGGARMTGGGFGGAVVAILPSDAAVRVRAQLERDYRSPDGAAIQIMIERAGTLPAGTMR</sequence>
<dbReference type="PROSITE" id="PS00106">
    <property type="entry name" value="GALACTOKINASE"/>
    <property type="match status" value="1"/>
</dbReference>
<comment type="similarity">
    <text evidence="1">Belongs to the GHMP kinase family. GalK subfamily.</text>
</comment>
<keyword evidence="6 15" id="KW-0418">Kinase</keyword>
<evidence type="ECO:0000256" key="7">
    <source>
        <dbReference type="ARBA" id="ARBA00022840"/>
    </source>
</evidence>
<evidence type="ECO:0000256" key="2">
    <source>
        <dbReference type="ARBA" id="ARBA00022490"/>
    </source>
</evidence>
<proteinExistence type="inferred from homology"/>
<gene>
    <name evidence="15" type="ORF">B0I00_3274</name>
</gene>
<accession>A0A2N0H3F7</accession>
<dbReference type="PRINTS" id="PR00959">
    <property type="entry name" value="MEVGALKINASE"/>
</dbReference>
<dbReference type="GO" id="GO:0005524">
    <property type="term" value="F:ATP binding"/>
    <property type="evidence" value="ECO:0007669"/>
    <property type="project" value="UniProtKB-UniRule"/>
</dbReference>
<dbReference type="InterPro" id="IPR006204">
    <property type="entry name" value="GHMP_kinase_N_dom"/>
</dbReference>
<evidence type="ECO:0000256" key="8">
    <source>
        <dbReference type="ARBA" id="ARBA00022842"/>
    </source>
</evidence>
<dbReference type="FunFam" id="3.30.70.890:FF:000001">
    <property type="entry name" value="Galactokinase"/>
    <property type="match status" value="1"/>
</dbReference>
<evidence type="ECO:0000259" key="12">
    <source>
        <dbReference type="Pfam" id="PF00288"/>
    </source>
</evidence>
<keyword evidence="2" id="KW-0963">Cytoplasm</keyword>
<keyword evidence="7" id="KW-0067">ATP-binding</keyword>
<dbReference type="EC" id="2.7.1.6" evidence="11"/>
<dbReference type="Pfam" id="PF10509">
    <property type="entry name" value="GalKase_gal_bdg"/>
    <property type="match status" value="1"/>
</dbReference>
<evidence type="ECO:0000259" key="13">
    <source>
        <dbReference type="Pfam" id="PF08544"/>
    </source>
</evidence>
<dbReference type="RefSeq" id="WP_100868447.1">
    <property type="nucleotide sequence ID" value="NZ_PHUF01000007.1"/>
</dbReference>
<protein>
    <recommendedName>
        <fullName evidence="11">Galactokinase</fullName>
        <ecNumber evidence="11">2.7.1.6</ecNumber>
    </recommendedName>
</protein>
<dbReference type="NCBIfam" id="TIGR00131">
    <property type="entry name" value="gal_kin"/>
    <property type="match status" value="1"/>
</dbReference>
<dbReference type="GO" id="GO:0004335">
    <property type="term" value="F:galactokinase activity"/>
    <property type="evidence" value="ECO:0007669"/>
    <property type="project" value="UniProtKB-UniRule"/>
</dbReference>
<dbReference type="InterPro" id="IPR036554">
    <property type="entry name" value="GHMP_kinase_C_sf"/>
</dbReference>
<dbReference type="GO" id="GO:0005829">
    <property type="term" value="C:cytosol"/>
    <property type="evidence" value="ECO:0007669"/>
    <property type="project" value="TreeGrafter"/>
</dbReference>
<dbReference type="OrthoDB" id="250531at2"/>
<dbReference type="GO" id="GO:0046872">
    <property type="term" value="F:metal ion binding"/>
    <property type="evidence" value="ECO:0007669"/>
    <property type="project" value="UniProtKB-KW"/>
</dbReference>
<reference evidence="15 16" key="1">
    <citation type="submission" date="2017-11" db="EMBL/GenBank/DDBJ databases">
        <title>Genomic Encyclopedia of Type Strains, Phase III (KMG-III): the genomes of soil and plant-associated and newly described type strains.</title>
        <authorList>
            <person name="Whitman W."/>
        </authorList>
    </citation>
    <scope>NUCLEOTIDE SEQUENCE [LARGE SCALE GENOMIC DNA]</scope>
    <source>
        <strain evidence="15 16">CGMCC 1.12274</strain>
    </source>
</reference>
<dbReference type="InterPro" id="IPR014721">
    <property type="entry name" value="Ribsml_uS5_D2-typ_fold_subgr"/>
</dbReference>
<dbReference type="SUPFAM" id="SSF55060">
    <property type="entry name" value="GHMP Kinase, C-terminal domain"/>
    <property type="match status" value="1"/>
</dbReference>
<evidence type="ECO:0000256" key="11">
    <source>
        <dbReference type="NCBIfam" id="TIGR00131"/>
    </source>
</evidence>
<name>A0A2N0H3F7_9SPHN</name>
<dbReference type="Pfam" id="PF00288">
    <property type="entry name" value="GHMP_kinases_N"/>
    <property type="match status" value="1"/>
</dbReference>
<evidence type="ECO:0000259" key="14">
    <source>
        <dbReference type="Pfam" id="PF10509"/>
    </source>
</evidence>
<dbReference type="InterPro" id="IPR019539">
    <property type="entry name" value="GalKase_N"/>
</dbReference>
<dbReference type="Gene3D" id="3.30.230.10">
    <property type="match status" value="1"/>
</dbReference>
<evidence type="ECO:0000256" key="6">
    <source>
        <dbReference type="ARBA" id="ARBA00022777"/>
    </source>
</evidence>
<keyword evidence="9" id="KW-0299">Galactose metabolism</keyword>
<keyword evidence="5" id="KW-0547">Nucleotide-binding</keyword>
<feature type="domain" description="Galactokinase N-terminal" evidence="14">
    <location>
        <begin position="11"/>
        <end position="57"/>
    </location>
</feature>
<evidence type="ECO:0000313" key="16">
    <source>
        <dbReference type="Proteomes" id="UP000232587"/>
    </source>
</evidence>
<keyword evidence="3" id="KW-0808">Transferase</keyword>